<feature type="compositionally biased region" description="Basic residues" evidence="1">
    <location>
        <begin position="1"/>
        <end position="12"/>
    </location>
</feature>
<feature type="region of interest" description="Disordered" evidence="1">
    <location>
        <begin position="1"/>
        <end position="50"/>
    </location>
</feature>
<accession>A0A0H2XN66</accession>
<feature type="compositionally biased region" description="Basic and acidic residues" evidence="1">
    <location>
        <begin position="37"/>
        <end position="46"/>
    </location>
</feature>
<organism evidence="2">
    <name type="scientific">Burkholderia orbicola (strain AU 1054)</name>
    <dbReference type="NCBI Taxonomy" id="331271"/>
    <lineage>
        <taxon>Bacteria</taxon>
        <taxon>Pseudomonadati</taxon>
        <taxon>Pseudomonadota</taxon>
        <taxon>Betaproteobacteria</taxon>
        <taxon>Burkholderiales</taxon>
        <taxon>Burkholderiaceae</taxon>
        <taxon>Burkholderia</taxon>
        <taxon>Burkholderia cepacia complex</taxon>
        <taxon>Burkholderia orbicola</taxon>
    </lineage>
</organism>
<protein>
    <submittedName>
        <fullName evidence="2">Uncharacterized protein</fullName>
    </submittedName>
</protein>
<dbReference type="AlphaFoldDB" id="A0A0H2XN66"/>
<reference evidence="2" key="1">
    <citation type="submission" date="2006-05" db="EMBL/GenBank/DDBJ databases">
        <title>Complete sequence of chromosome 1 of Burkholderia cenocepacia AU 1054.</title>
        <authorList>
            <consortium name="US DOE Joint Genome Institute"/>
            <person name="Copeland A."/>
            <person name="Lucas S."/>
            <person name="Lapidus A."/>
            <person name="Barry K."/>
            <person name="Detter J.C."/>
            <person name="Glavina del Rio T."/>
            <person name="Hammon N."/>
            <person name="Israni S."/>
            <person name="Dalin E."/>
            <person name="Tice H."/>
            <person name="Pitluck S."/>
            <person name="Chain P."/>
            <person name="Malfatti S."/>
            <person name="Shin M."/>
            <person name="Vergez L."/>
            <person name="Schmutz J."/>
            <person name="Larimer F."/>
            <person name="Land M."/>
            <person name="Hauser L."/>
            <person name="Kyrpides N."/>
            <person name="Lykidis A."/>
            <person name="LiPuma J.J."/>
            <person name="Konstantinidis K."/>
            <person name="Tiedje J.M."/>
            <person name="Richardson P."/>
        </authorList>
    </citation>
    <scope>NUCLEOTIDE SEQUENCE [LARGE SCALE GENOMIC DNA]</scope>
    <source>
        <strain evidence="2">AU 1054</strain>
    </source>
</reference>
<dbReference type="EMBL" id="CP000378">
    <property type="protein sequence ID" value="ABF75363.1"/>
    <property type="molecule type" value="Genomic_DNA"/>
</dbReference>
<name>A0A0H2XN66_BURO1</name>
<gene>
    <name evidence="2" type="ordered locus">Bcen_0451</name>
</gene>
<evidence type="ECO:0000256" key="1">
    <source>
        <dbReference type="SAM" id="MobiDB-lite"/>
    </source>
</evidence>
<sequence>MISARRSKRWGRRRAEDSALRRAPVTHSYRADNPCSLRDKGAEGKNRFQPPYMEGFMPNLAREQAKTVFVRNYTRIRFGNLEHVCSHWRSAPGQLSFNFD</sequence>
<proteinExistence type="predicted"/>
<evidence type="ECO:0000313" key="2">
    <source>
        <dbReference type="EMBL" id="ABF75363.1"/>
    </source>
</evidence>
<dbReference type="HOGENOM" id="CLU_2300432_0_0_4"/>